<name>A0A1E5H317_9ENTE</name>
<feature type="chain" id="PRO_5009178083" evidence="1">
    <location>
        <begin position="24"/>
        <end position="773"/>
    </location>
</feature>
<gene>
    <name evidence="4" type="ORF">BCR23_01040</name>
</gene>
<reference evidence="5" key="1">
    <citation type="submission" date="2016-09" db="EMBL/GenBank/DDBJ databases">
        <authorList>
            <person name="Gulvik C.A."/>
        </authorList>
    </citation>
    <scope>NUCLEOTIDE SEQUENCE [LARGE SCALE GENOMIC DNA]</scope>
    <source>
        <strain evidence="5">LMG 26306</strain>
    </source>
</reference>
<dbReference type="InterPro" id="IPR054544">
    <property type="entry name" value="Pest_crys_Cry1Aa_dom-IV"/>
</dbReference>
<evidence type="ECO:0000259" key="3">
    <source>
        <dbReference type="Pfam" id="PF18449"/>
    </source>
</evidence>
<feature type="domain" description="Pesticidal crystal protein Cry1Aa" evidence="3">
    <location>
        <begin position="225"/>
        <end position="277"/>
    </location>
</feature>
<dbReference type="Pfam" id="PF18449">
    <property type="entry name" value="Endotoxin_C2"/>
    <property type="match status" value="1"/>
</dbReference>
<dbReference type="Gene3D" id="2.60.40.10">
    <property type="entry name" value="Immunoglobulins"/>
    <property type="match status" value="1"/>
</dbReference>
<feature type="domain" description="Bacterial Ig" evidence="2">
    <location>
        <begin position="382"/>
        <end position="464"/>
    </location>
</feature>
<keyword evidence="1" id="KW-0732">Signal</keyword>
<comment type="caution">
    <text evidence="4">The sequence shown here is derived from an EMBL/GenBank/DDBJ whole genome shotgun (WGS) entry which is preliminary data.</text>
</comment>
<evidence type="ECO:0000256" key="1">
    <source>
        <dbReference type="SAM" id="SignalP"/>
    </source>
</evidence>
<evidence type="ECO:0000313" key="5">
    <source>
        <dbReference type="Proteomes" id="UP000094764"/>
    </source>
</evidence>
<feature type="signal peptide" evidence="1">
    <location>
        <begin position="1"/>
        <end position="23"/>
    </location>
</feature>
<protein>
    <submittedName>
        <fullName evidence="4">Uncharacterized protein</fullName>
    </submittedName>
</protein>
<evidence type="ECO:0000259" key="2">
    <source>
        <dbReference type="Pfam" id="PF17936"/>
    </source>
</evidence>
<dbReference type="Pfam" id="PF17936">
    <property type="entry name" value="Big_6"/>
    <property type="match status" value="1"/>
</dbReference>
<dbReference type="InterPro" id="IPR013783">
    <property type="entry name" value="Ig-like_fold"/>
</dbReference>
<evidence type="ECO:0000313" key="4">
    <source>
        <dbReference type="EMBL" id="OEG19306.1"/>
    </source>
</evidence>
<accession>A0A1E5H317</accession>
<dbReference type="InterPro" id="IPR041498">
    <property type="entry name" value="Big_6"/>
</dbReference>
<sequence>MKKNIFYTVILLSLLLFFSCAVALQSSTEKLKAESILPPPNANDESLKKLDLLSKNSWIPLLNGKSIPDYPKLIAEPDFLTRFKVSERYDYIQISPVQRTSDKVSVKQVINTVPGKIYQFSITVDSVTSDHGYNGFSTKDSVFVFPGTEYPNLDSSYYVKQVNQFQNARDKITTSIRKVFVATSDKATIEFSVHGNGVFNRNNGFFKTSSFVDLNHAVDESKALIEDLFTDSTHTAIKLSTTQLKINKAKALASEVLNETLKANYLKEITKAQNLLNKVSMTLTVDGLTDDRTTLNSTTIRAKTYPNAFVWFSGHEDIPKGSLESQVEGDGYRYQIRADSNGDIVYKLPEGSYFRGKQEIMIRSALHGKVVVKKQIVEDVSAPFKPIVTSLKDVSNQIEGQAETESTVKVFDSTTNDLIFSGKATRDDQFVIDIPQSQRPLKPYKKYYVTATDSSGNQSERSEILEVQDTLAPEAKPVLQILNIGDGLPPVESLIMDLSDNAGADQVDIEITKQPDLSKPGYTEAILVLRDKAKNQLELTIPFFIKSEDTVDDGKTFLFGQSITVLAIDFPKEKEAQKQFILEHSKASAINMKTLENRTNEINLTFDDNIQQPGIYEATLNIDSLSKKIVLKLSKGKIEIEDFPTDISFGTPTIQSNTTYIPLESNMKMIIKNTQYYQTGWALKSRFKKVLQTEDGIITASDIVFQDNQDIKYMTELADIEIYRQKGPSSERIKEFDFGKNNNQTFLLKMVPGSLLKDKVYTAQIIWTVETGP</sequence>
<keyword evidence="5" id="KW-1185">Reference proteome</keyword>
<proteinExistence type="predicted"/>
<dbReference type="Proteomes" id="UP000094764">
    <property type="component" value="Unassembled WGS sequence"/>
</dbReference>
<dbReference type="PROSITE" id="PS51257">
    <property type="entry name" value="PROKAR_LIPOPROTEIN"/>
    <property type="match status" value="1"/>
</dbReference>
<dbReference type="EMBL" id="MIKB01000001">
    <property type="protein sequence ID" value="OEG19306.1"/>
    <property type="molecule type" value="Genomic_DNA"/>
</dbReference>
<dbReference type="AlphaFoldDB" id="A0A1E5H317"/>
<organism evidence="4 5">
    <name type="scientific">Enterococcus quebecensis</name>
    <dbReference type="NCBI Taxonomy" id="903983"/>
    <lineage>
        <taxon>Bacteria</taxon>
        <taxon>Bacillati</taxon>
        <taxon>Bacillota</taxon>
        <taxon>Bacilli</taxon>
        <taxon>Lactobacillales</taxon>
        <taxon>Enterococcaceae</taxon>
        <taxon>Enterococcus</taxon>
    </lineage>
</organism>
<dbReference type="OrthoDB" id="2365040at2"/>
<dbReference type="RefSeq" id="WP_069633648.1">
    <property type="nucleotide sequence ID" value="NZ_JXKZ01000001.1"/>
</dbReference>